<accession>A0AAV2J8D5</accession>
<evidence type="ECO:0000313" key="3">
    <source>
        <dbReference type="Proteomes" id="UP001497482"/>
    </source>
</evidence>
<evidence type="ECO:0000313" key="2">
    <source>
        <dbReference type="EMBL" id="CAL1572498.1"/>
    </source>
</evidence>
<dbReference type="EMBL" id="OZ035833">
    <property type="protein sequence ID" value="CAL1572498.1"/>
    <property type="molecule type" value="Genomic_DNA"/>
</dbReference>
<protein>
    <submittedName>
        <fullName evidence="2">Uncharacterized protein</fullName>
    </submittedName>
</protein>
<keyword evidence="3" id="KW-1185">Reference proteome</keyword>
<dbReference type="AlphaFoldDB" id="A0AAV2J8D5"/>
<organism evidence="2 3">
    <name type="scientific">Knipowitschia caucasica</name>
    <name type="common">Caucasian dwarf goby</name>
    <name type="synonym">Pomatoschistus caucasicus</name>
    <dbReference type="NCBI Taxonomy" id="637954"/>
    <lineage>
        <taxon>Eukaryota</taxon>
        <taxon>Metazoa</taxon>
        <taxon>Chordata</taxon>
        <taxon>Craniata</taxon>
        <taxon>Vertebrata</taxon>
        <taxon>Euteleostomi</taxon>
        <taxon>Actinopterygii</taxon>
        <taxon>Neopterygii</taxon>
        <taxon>Teleostei</taxon>
        <taxon>Neoteleostei</taxon>
        <taxon>Acanthomorphata</taxon>
        <taxon>Gobiaria</taxon>
        <taxon>Gobiiformes</taxon>
        <taxon>Gobioidei</taxon>
        <taxon>Gobiidae</taxon>
        <taxon>Gobiinae</taxon>
        <taxon>Knipowitschia</taxon>
    </lineage>
</organism>
<proteinExistence type="predicted"/>
<feature type="compositionally biased region" description="Polar residues" evidence="1">
    <location>
        <begin position="71"/>
        <end position="83"/>
    </location>
</feature>
<dbReference type="Proteomes" id="UP001497482">
    <property type="component" value="Chromosome 11"/>
</dbReference>
<reference evidence="2 3" key="1">
    <citation type="submission" date="2024-04" db="EMBL/GenBank/DDBJ databases">
        <authorList>
            <person name="Waldvogel A.-M."/>
            <person name="Schoenle A."/>
        </authorList>
    </citation>
    <scope>NUCLEOTIDE SEQUENCE [LARGE SCALE GENOMIC DNA]</scope>
</reference>
<gene>
    <name evidence="2" type="ORF">KC01_LOCUS4530</name>
</gene>
<name>A0AAV2J8D5_KNICA</name>
<sequence length="127" mass="14473">MDTEEKPSSGCTPFTEDHNYAATSVIHTFGLERFASSPEDTQHYTRFPSYKHLRAFWNLIEESTSRMERVTSGQRNLPTNTPLESPVNRPSKLLPFDEFFLFLNYLATGNCICLQLNPLFIGPVVPT</sequence>
<evidence type="ECO:0000256" key="1">
    <source>
        <dbReference type="SAM" id="MobiDB-lite"/>
    </source>
</evidence>
<feature type="region of interest" description="Disordered" evidence="1">
    <location>
        <begin position="68"/>
        <end position="87"/>
    </location>
</feature>